<dbReference type="InterPro" id="IPR045180">
    <property type="entry name" value="La_dom_prot"/>
</dbReference>
<dbReference type="EMBL" id="CATNWA010015730">
    <property type="protein sequence ID" value="CAI9586203.1"/>
    <property type="molecule type" value="Genomic_DNA"/>
</dbReference>
<name>A0ABN9ES80_9NEOB</name>
<keyword evidence="1 2" id="KW-0694">RNA-binding</keyword>
<dbReference type="SUPFAM" id="SSF46785">
    <property type="entry name" value="Winged helix' DNA-binding domain"/>
    <property type="match status" value="1"/>
</dbReference>
<comment type="caution">
    <text evidence="5">The sequence shown here is derived from an EMBL/GenBank/DDBJ whole genome shotgun (WGS) entry which is preliminary data.</text>
</comment>
<evidence type="ECO:0000256" key="1">
    <source>
        <dbReference type="ARBA" id="ARBA00022884"/>
    </source>
</evidence>
<feature type="region of interest" description="Disordered" evidence="3">
    <location>
        <begin position="87"/>
        <end position="257"/>
    </location>
</feature>
<protein>
    <recommendedName>
        <fullName evidence="4">HTH La-type RNA-binding domain-containing protein</fullName>
    </recommendedName>
</protein>
<gene>
    <name evidence="5" type="ORF">SPARVUS_LOCUS10334112</name>
</gene>
<feature type="compositionally biased region" description="Polar residues" evidence="3">
    <location>
        <begin position="98"/>
        <end position="118"/>
    </location>
</feature>
<dbReference type="Proteomes" id="UP001162483">
    <property type="component" value="Unassembled WGS sequence"/>
</dbReference>
<dbReference type="InterPro" id="IPR036388">
    <property type="entry name" value="WH-like_DNA-bd_sf"/>
</dbReference>
<feature type="compositionally biased region" description="Basic residues" evidence="3">
    <location>
        <begin position="206"/>
        <end position="215"/>
    </location>
</feature>
<organism evidence="5 6">
    <name type="scientific">Staurois parvus</name>
    <dbReference type="NCBI Taxonomy" id="386267"/>
    <lineage>
        <taxon>Eukaryota</taxon>
        <taxon>Metazoa</taxon>
        <taxon>Chordata</taxon>
        <taxon>Craniata</taxon>
        <taxon>Vertebrata</taxon>
        <taxon>Euteleostomi</taxon>
        <taxon>Amphibia</taxon>
        <taxon>Batrachia</taxon>
        <taxon>Anura</taxon>
        <taxon>Neobatrachia</taxon>
        <taxon>Ranoidea</taxon>
        <taxon>Ranidae</taxon>
        <taxon>Staurois</taxon>
    </lineage>
</organism>
<feature type="compositionally biased region" description="Basic residues" evidence="3">
    <location>
        <begin position="243"/>
        <end position="256"/>
    </location>
</feature>
<sequence>MAAEVYKPAPVREVERGEGQDSIEPKSQLHNKENDQHGGPSEFRAMEAPLPKVNPWTKKSNGPPLAHVYGAPGHTDLPCPAKIVKAAKPVSKKASDFSDITNWPTPSETANHVFQPNLLNPPNKNSYSKKEKKSDSKPEWKSNPESKENCEVVTPGQSEEGPTAAAKKKYVKHKWVPLHLEEKKSNKQERPASQTDSPSEPNTSKNFRRGHHIHGWQRDRKSDLDEVSSTRSESSGVRENFRGRGRGGRGRGRGRGHSYFQYGVRKGNEPFHSDSVGNRRSMVYCYDYGTGVQYYPLDEKLLKEYLKRQIEYYFSLENLERDFYLRRKMDAQGFLPLSLIAGFRRVQSLTTDVSKICEALKDSTEVELVDQKIRRKVDPERWPIPTTPTQEVTRTDFTRFINCPEFVPGNLQAYHTGSAPNSPRKGSLLFPERSLEPSNLQTMSKGLSASLPDLDSEPWIEVKRRHRASPTKPKEAETCPVTPKQATEEVEQEELDFMFDEEMEHLQGRKNNFTDWSDEDSDYEIDDQDLNKILIVTQTPPYLKKHPGGDRTGNHTSRAKITSELAKAINDGLYYYEQDLWMADSETDHLALKQEIENFRKLNLISKAEFDILAPELPVQPNTDESPPNIPHVSSRCSRISCICTC</sequence>
<evidence type="ECO:0000313" key="5">
    <source>
        <dbReference type="EMBL" id="CAI9586203.1"/>
    </source>
</evidence>
<dbReference type="PROSITE" id="PS50961">
    <property type="entry name" value="HTH_LA"/>
    <property type="match status" value="1"/>
</dbReference>
<feature type="region of interest" description="Disordered" evidence="3">
    <location>
        <begin position="1"/>
        <end position="75"/>
    </location>
</feature>
<evidence type="ECO:0000259" key="4">
    <source>
        <dbReference type="PROSITE" id="PS50961"/>
    </source>
</evidence>
<feature type="compositionally biased region" description="Polar residues" evidence="3">
    <location>
        <begin position="191"/>
        <end position="205"/>
    </location>
</feature>
<feature type="compositionally biased region" description="Basic and acidic residues" evidence="3">
    <location>
        <begin position="179"/>
        <end position="190"/>
    </location>
</feature>
<dbReference type="PANTHER" id="PTHR22792:SF50">
    <property type="entry name" value="LA-RELATED PROTEIN 1B"/>
    <property type="match status" value="1"/>
</dbReference>
<dbReference type="SMART" id="SM00715">
    <property type="entry name" value="LA"/>
    <property type="match status" value="1"/>
</dbReference>
<feature type="compositionally biased region" description="Basic residues" evidence="3">
    <location>
        <begin position="166"/>
        <end position="176"/>
    </location>
</feature>
<feature type="domain" description="HTH La-type RNA-binding" evidence="4">
    <location>
        <begin position="296"/>
        <end position="386"/>
    </location>
</feature>
<keyword evidence="6" id="KW-1185">Reference proteome</keyword>
<evidence type="ECO:0000313" key="6">
    <source>
        <dbReference type="Proteomes" id="UP001162483"/>
    </source>
</evidence>
<dbReference type="Gene3D" id="1.10.10.10">
    <property type="entry name" value="Winged helix-like DNA-binding domain superfamily/Winged helix DNA-binding domain"/>
    <property type="match status" value="1"/>
</dbReference>
<dbReference type="InterPro" id="IPR036390">
    <property type="entry name" value="WH_DNA-bd_sf"/>
</dbReference>
<dbReference type="Pfam" id="PF05383">
    <property type="entry name" value="La"/>
    <property type="match status" value="1"/>
</dbReference>
<feature type="region of interest" description="Disordered" evidence="3">
    <location>
        <begin position="464"/>
        <end position="487"/>
    </location>
</feature>
<dbReference type="InterPro" id="IPR006630">
    <property type="entry name" value="La_HTH"/>
</dbReference>
<dbReference type="PANTHER" id="PTHR22792">
    <property type="entry name" value="LUPUS LA PROTEIN-RELATED"/>
    <property type="match status" value="1"/>
</dbReference>
<reference evidence="5" key="1">
    <citation type="submission" date="2023-05" db="EMBL/GenBank/DDBJ databases">
        <authorList>
            <person name="Stuckert A."/>
        </authorList>
    </citation>
    <scope>NUCLEOTIDE SEQUENCE</scope>
</reference>
<proteinExistence type="predicted"/>
<feature type="compositionally biased region" description="Polar residues" evidence="3">
    <location>
        <begin position="227"/>
        <end position="237"/>
    </location>
</feature>
<feature type="compositionally biased region" description="Basic and acidic residues" evidence="3">
    <location>
        <begin position="128"/>
        <end position="150"/>
    </location>
</feature>
<evidence type="ECO:0000256" key="2">
    <source>
        <dbReference type="PROSITE-ProRule" id="PRU00332"/>
    </source>
</evidence>
<accession>A0ABN9ES80</accession>
<feature type="compositionally biased region" description="Basic and acidic residues" evidence="3">
    <location>
        <begin position="10"/>
        <end position="19"/>
    </location>
</feature>
<evidence type="ECO:0000256" key="3">
    <source>
        <dbReference type="SAM" id="MobiDB-lite"/>
    </source>
</evidence>